<evidence type="ECO:0000256" key="1">
    <source>
        <dbReference type="SAM" id="SignalP"/>
    </source>
</evidence>
<evidence type="ECO:0000313" key="3">
    <source>
        <dbReference type="Proteomes" id="UP000256645"/>
    </source>
</evidence>
<dbReference type="Proteomes" id="UP000256645">
    <property type="component" value="Unassembled WGS sequence"/>
</dbReference>
<name>A0A3D8S9P0_9HELO</name>
<feature type="chain" id="PRO_5017825580" evidence="1">
    <location>
        <begin position="21"/>
        <end position="251"/>
    </location>
</feature>
<dbReference type="OrthoDB" id="4509278at2759"/>
<dbReference type="EMBL" id="PDLM01000003">
    <property type="protein sequence ID" value="RDW82518.1"/>
    <property type="molecule type" value="Genomic_DNA"/>
</dbReference>
<organism evidence="2 3">
    <name type="scientific">Coleophoma cylindrospora</name>
    <dbReference type="NCBI Taxonomy" id="1849047"/>
    <lineage>
        <taxon>Eukaryota</taxon>
        <taxon>Fungi</taxon>
        <taxon>Dikarya</taxon>
        <taxon>Ascomycota</taxon>
        <taxon>Pezizomycotina</taxon>
        <taxon>Leotiomycetes</taxon>
        <taxon>Helotiales</taxon>
        <taxon>Dermateaceae</taxon>
        <taxon>Coleophoma</taxon>
    </lineage>
</organism>
<evidence type="ECO:0000313" key="2">
    <source>
        <dbReference type="EMBL" id="RDW82518.1"/>
    </source>
</evidence>
<comment type="caution">
    <text evidence="2">The sequence shown here is derived from an EMBL/GenBank/DDBJ whole genome shotgun (WGS) entry which is preliminary data.</text>
</comment>
<accession>A0A3D8S9P0</accession>
<gene>
    <name evidence="2" type="ORF">BP6252_03630</name>
</gene>
<keyword evidence="1" id="KW-0732">Signal</keyword>
<reference evidence="2 3" key="1">
    <citation type="journal article" date="2018" name="IMA Fungus">
        <title>IMA Genome-F 9: Draft genome sequence of Annulohypoxylon stygium, Aspergillus mulundensis, Berkeleyomyces basicola (syn. Thielaviopsis basicola), Ceratocystis smalleyi, two Cercospora beticola strains, Coleophoma cylindrospora, Fusarium fracticaudum, Phialophora cf. hyalina, and Morchella septimelata.</title>
        <authorList>
            <person name="Wingfield B.D."/>
            <person name="Bills G.F."/>
            <person name="Dong Y."/>
            <person name="Huang W."/>
            <person name="Nel W.J."/>
            <person name="Swalarsk-Parry B.S."/>
            <person name="Vaghefi N."/>
            <person name="Wilken P.M."/>
            <person name="An Z."/>
            <person name="de Beer Z.W."/>
            <person name="De Vos L."/>
            <person name="Chen L."/>
            <person name="Duong T.A."/>
            <person name="Gao Y."/>
            <person name="Hammerbacher A."/>
            <person name="Kikkert J.R."/>
            <person name="Li Y."/>
            <person name="Li H."/>
            <person name="Li K."/>
            <person name="Li Q."/>
            <person name="Liu X."/>
            <person name="Ma X."/>
            <person name="Naidoo K."/>
            <person name="Pethybridge S.J."/>
            <person name="Sun J."/>
            <person name="Steenkamp E.T."/>
            <person name="van der Nest M.A."/>
            <person name="van Wyk S."/>
            <person name="Wingfield M.J."/>
            <person name="Xiong C."/>
            <person name="Yue Q."/>
            <person name="Zhang X."/>
        </authorList>
    </citation>
    <scope>NUCLEOTIDE SEQUENCE [LARGE SCALE GENOMIC DNA]</scope>
    <source>
        <strain evidence="2 3">BP6252</strain>
    </source>
</reference>
<proteinExistence type="predicted"/>
<dbReference type="AlphaFoldDB" id="A0A3D8S9P0"/>
<protein>
    <submittedName>
        <fullName evidence="2">Uncharacterized protein</fullName>
    </submittedName>
</protein>
<feature type="signal peptide" evidence="1">
    <location>
        <begin position="1"/>
        <end position="20"/>
    </location>
</feature>
<sequence length="251" mass="26532">MNFKTSLLTAITLIGHLAVALTIRSTTEQVTLTFHGAADALYVMTIPASAESFTTNNPLSVSLIDADGFDAYSRCTFFTFGNVALVGGVNRQGSIAVGPPQPIYSVSCQPDPPIQCLPDYASCDVGTSIACCGICAATKCRPTSNRPRDYGGSVSMTLYGSGAGKEYYNVTLPLQGARYYTHNDLSISRIVSDQDLTICHFDTVGEFATLGGQHSAPPTSVITPENNGKIMVVGPPTHVVAITCPYGVFKD</sequence>
<keyword evidence="3" id="KW-1185">Reference proteome</keyword>